<comment type="caution">
    <text evidence="4">The sequence shown here is derived from an EMBL/GenBank/DDBJ whole genome shotgun (WGS) entry which is preliminary data.</text>
</comment>
<evidence type="ECO:0000256" key="2">
    <source>
        <dbReference type="ARBA" id="ARBA00023242"/>
    </source>
</evidence>
<proteinExistence type="inferred from homology"/>
<dbReference type="GO" id="GO:0016513">
    <property type="term" value="C:core-binding factor complex"/>
    <property type="evidence" value="ECO:0007669"/>
    <property type="project" value="TreeGrafter"/>
</dbReference>
<dbReference type="GO" id="GO:0003713">
    <property type="term" value="F:transcription coactivator activity"/>
    <property type="evidence" value="ECO:0007669"/>
    <property type="project" value="InterPro"/>
</dbReference>
<dbReference type="GO" id="GO:0006357">
    <property type="term" value="P:regulation of transcription by RNA polymerase II"/>
    <property type="evidence" value="ECO:0007669"/>
    <property type="project" value="TreeGrafter"/>
</dbReference>
<keyword evidence="5" id="KW-1185">Reference proteome</keyword>
<name>A0A6S7GF68_PARCT</name>
<comment type="subcellular location">
    <subcellularLocation>
        <location evidence="1">Nucleus</location>
    </subcellularLocation>
</comment>
<dbReference type="EMBL" id="CACRXK020001178">
    <property type="protein sequence ID" value="CAB3987456.1"/>
    <property type="molecule type" value="Genomic_DNA"/>
</dbReference>
<organism evidence="4 5">
    <name type="scientific">Paramuricea clavata</name>
    <name type="common">Red gorgonian</name>
    <name type="synonym">Violescent sea-whip</name>
    <dbReference type="NCBI Taxonomy" id="317549"/>
    <lineage>
        <taxon>Eukaryota</taxon>
        <taxon>Metazoa</taxon>
        <taxon>Cnidaria</taxon>
        <taxon>Anthozoa</taxon>
        <taxon>Octocorallia</taxon>
        <taxon>Malacalcyonacea</taxon>
        <taxon>Plexauridae</taxon>
        <taxon>Paramuricea</taxon>
    </lineage>
</organism>
<protein>
    <submittedName>
        <fullName evidence="4">Big brother</fullName>
    </submittedName>
</protein>
<reference evidence="4" key="1">
    <citation type="submission" date="2020-04" db="EMBL/GenBank/DDBJ databases">
        <authorList>
            <person name="Alioto T."/>
            <person name="Alioto T."/>
            <person name="Gomez Garrido J."/>
        </authorList>
    </citation>
    <scope>NUCLEOTIDE SEQUENCE</scope>
    <source>
        <strain evidence="4">A484AB</strain>
    </source>
</reference>
<evidence type="ECO:0000256" key="3">
    <source>
        <dbReference type="ARBA" id="ARBA00025734"/>
    </source>
</evidence>
<evidence type="ECO:0000313" key="4">
    <source>
        <dbReference type="EMBL" id="CAB3987456.1"/>
    </source>
</evidence>
<dbReference type="Proteomes" id="UP001152795">
    <property type="component" value="Unassembled WGS sequence"/>
</dbReference>
<dbReference type="InterPro" id="IPR036552">
    <property type="entry name" value="CBF_bsu_sf"/>
</dbReference>
<evidence type="ECO:0000256" key="1">
    <source>
        <dbReference type="ARBA" id="ARBA00004123"/>
    </source>
</evidence>
<evidence type="ECO:0000313" key="5">
    <source>
        <dbReference type="Proteomes" id="UP001152795"/>
    </source>
</evidence>
<dbReference type="SUPFAM" id="SSF50723">
    <property type="entry name" value="Core binding factor beta, CBF"/>
    <property type="match status" value="1"/>
</dbReference>
<dbReference type="PANTHER" id="PTHR10276">
    <property type="entry name" value="CORE-BINDING FACTOR, BETA SUBUNIT"/>
    <property type="match status" value="1"/>
</dbReference>
<comment type="similarity">
    <text evidence="3">Belongs to the CBF-beta family.</text>
</comment>
<dbReference type="OrthoDB" id="10026505at2759"/>
<keyword evidence="2" id="KW-0539">Nucleus</keyword>
<sequence>MPRVVPDQRSKFENDELFRKLSRESEIKYTMHRDRPQAERIQHFQNDCREGRINASFVATGTNICLFFPKPDNMLSTPFINFEQEPGKVHIRSSFIMNGVCVFFKGWFDLHRLDGIGCLEFDEATAQVEDKLMRETLARARIKLAEFEEKQRAWRDDNKPDALFSILSALLGHPRQA</sequence>
<dbReference type="PANTHER" id="PTHR10276:SF3">
    <property type="entry name" value="CORE-BINDING FACTOR SUBUNIT BETA"/>
    <property type="match status" value="1"/>
</dbReference>
<dbReference type="AlphaFoldDB" id="A0A6S7GF68"/>
<dbReference type="Gene3D" id="2.40.250.10">
    <property type="entry name" value="Core binding factor, beta subunit"/>
    <property type="match status" value="1"/>
</dbReference>
<dbReference type="Pfam" id="PF02312">
    <property type="entry name" value="CBF_beta"/>
    <property type="match status" value="1"/>
</dbReference>
<accession>A0A6S7GF68</accession>
<gene>
    <name evidence="4" type="ORF">PACLA_8A003373</name>
</gene>
<dbReference type="GO" id="GO:0043565">
    <property type="term" value="F:sequence-specific DNA binding"/>
    <property type="evidence" value="ECO:0007669"/>
    <property type="project" value="TreeGrafter"/>
</dbReference>
<dbReference type="InterPro" id="IPR003417">
    <property type="entry name" value="CBF_beta"/>
</dbReference>
<dbReference type="FunFam" id="2.40.250.10:FF:000001">
    <property type="entry name" value="Core-binding factor subunit beta"/>
    <property type="match status" value="1"/>
</dbReference>